<dbReference type="EMBL" id="CAJOAX010000365">
    <property type="protein sequence ID" value="CAF3575735.1"/>
    <property type="molecule type" value="Genomic_DNA"/>
</dbReference>
<evidence type="ECO:0000259" key="1">
    <source>
        <dbReference type="PROSITE" id="PS50162"/>
    </source>
</evidence>
<protein>
    <recommendedName>
        <fullName evidence="1">RecA family profile 1 domain-containing protein</fullName>
    </recommendedName>
</protein>
<dbReference type="GO" id="GO:0033065">
    <property type="term" value="C:Rad51C-XRCC3 complex"/>
    <property type="evidence" value="ECO:0007669"/>
    <property type="project" value="TreeGrafter"/>
</dbReference>
<dbReference type="EMBL" id="CAJNOL010000044">
    <property type="protein sequence ID" value="CAF0782448.1"/>
    <property type="molecule type" value="Genomic_DNA"/>
</dbReference>
<dbReference type="GO" id="GO:0005657">
    <property type="term" value="C:replication fork"/>
    <property type="evidence" value="ECO:0007669"/>
    <property type="project" value="TreeGrafter"/>
</dbReference>
<evidence type="ECO:0000313" key="3">
    <source>
        <dbReference type="EMBL" id="CAF0782448.1"/>
    </source>
</evidence>
<keyword evidence="12" id="KW-1185">Reference proteome</keyword>
<evidence type="ECO:0000313" key="12">
    <source>
        <dbReference type="Proteomes" id="UP000663870"/>
    </source>
</evidence>
<dbReference type="EMBL" id="CAJNOU010000047">
    <property type="protein sequence ID" value="CAF0832457.1"/>
    <property type="molecule type" value="Genomic_DNA"/>
</dbReference>
<dbReference type="Proteomes" id="UP000663874">
    <property type="component" value="Unassembled WGS sequence"/>
</dbReference>
<dbReference type="Proteomes" id="UP000663870">
    <property type="component" value="Unassembled WGS sequence"/>
</dbReference>
<dbReference type="EMBL" id="CAJOBE010000167">
    <property type="protein sequence ID" value="CAF3586382.1"/>
    <property type="molecule type" value="Genomic_DNA"/>
</dbReference>
<dbReference type="PANTHER" id="PTHR46487">
    <property type="entry name" value="DNA REPAIR PROTEIN XRCC3"/>
    <property type="match status" value="1"/>
</dbReference>
<dbReference type="Pfam" id="PF08423">
    <property type="entry name" value="Rad51"/>
    <property type="match status" value="1"/>
</dbReference>
<dbReference type="Proteomes" id="UP000663864">
    <property type="component" value="Unassembled WGS sequence"/>
</dbReference>
<dbReference type="InterPro" id="IPR003593">
    <property type="entry name" value="AAA+_ATPase"/>
</dbReference>
<dbReference type="OrthoDB" id="1861185at2759"/>
<evidence type="ECO:0000313" key="4">
    <source>
        <dbReference type="EMBL" id="CAF0783805.1"/>
    </source>
</evidence>
<gene>
    <name evidence="10" type="ORF">FNK824_LOCUS2695</name>
    <name evidence="8" type="ORF">JBS370_LOCUS990</name>
    <name evidence="3" type="ORF">JXQ802_LOCUS3298</name>
    <name evidence="4" type="ORF">JXQ802_LOCUS3363</name>
    <name evidence="9" type="ORF">OTI717_LOCUS5544</name>
    <name evidence="2" type="ORF">PYM288_LOCUS406</name>
    <name evidence="5" type="ORF">RFH988_LOCUS3146</name>
    <name evidence="7" type="ORF">SEV965_LOCUS2189</name>
    <name evidence="6" type="ORF">ZHD862_LOCUS2002</name>
</gene>
<evidence type="ECO:0000313" key="11">
    <source>
        <dbReference type="Proteomes" id="UP000663854"/>
    </source>
</evidence>
<evidence type="ECO:0000313" key="10">
    <source>
        <dbReference type="EMBL" id="CAF3586382.1"/>
    </source>
</evidence>
<dbReference type="EMBL" id="CAJNOL010000045">
    <property type="protein sequence ID" value="CAF0783805.1"/>
    <property type="molecule type" value="Genomic_DNA"/>
</dbReference>
<dbReference type="Proteomes" id="UP000663836">
    <property type="component" value="Unassembled WGS sequence"/>
</dbReference>
<feature type="domain" description="RecA family profile 1" evidence="1">
    <location>
        <begin position="81"/>
        <end position="267"/>
    </location>
</feature>
<dbReference type="EMBL" id="CAJNOO010000072">
    <property type="protein sequence ID" value="CAF0785642.1"/>
    <property type="molecule type" value="Genomic_DNA"/>
</dbReference>
<dbReference type="PANTHER" id="PTHR46487:SF1">
    <property type="entry name" value="DNA REPAIR PROTEIN XRCC3"/>
    <property type="match status" value="1"/>
</dbReference>
<dbReference type="InterPro" id="IPR020588">
    <property type="entry name" value="RecA_ATP-bd"/>
</dbReference>
<dbReference type="EMBL" id="CAJNOT010000037">
    <property type="protein sequence ID" value="CAF0792843.1"/>
    <property type="molecule type" value="Genomic_DNA"/>
</dbReference>
<evidence type="ECO:0000313" key="8">
    <source>
        <dbReference type="EMBL" id="CAF3543738.1"/>
    </source>
</evidence>
<name>A0A813MWF0_9BILA</name>
<comment type="caution">
    <text evidence="2">The sequence shown here is derived from an EMBL/GenBank/DDBJ whole genome shotgun (WGS) entry which is preliminary data.</text>
</comment>
<dbReference type="GO" id="GO:0090656">
    <property type="term" value="P:t-circle formation"/>
    <property type="evidence" value="ECO:0007669"/>
    <property type="project" value="TreeGrafter"/>
</dbReference>
<dbReference type="Proteomes" id="UP000663889">
    <property type="component" value="Unassembled WGS sequence"/>
</dbReference>
<evidence type="ECO:0000313" key="5">
    <source>
        <dbReference type="EMBL" id="CAF0785642.1"/>
    </source>
</evidence>
<evidence type="ECO:0000313" key="7">
    <source>
        <dbReference type="EMBL" id="CAF0832457.1"/>
    </source>
</evidence>
<dbReference type="Gene3D" id="3.40.50.300">
    <property type="entry name" value="P-loop containing nucleotide triphosphate hydrolases"/>
    <property type="match status" value="1"/>
</dbReference>
<dbReference type="Proteomes" id="UP000663882">
    <property type="component" value="Unassembled WGS sequence"/>
</dbReference>
<dbReference type="EMBL" id="CAJNOH010000001">
    <property type="protein sequence ID" value="CAF0723402.1"/>
    <property type="molecule type" value="Genomic_DNA"/>
</dbReference>
<dbReference type="EMBL" id="CAJOBD010000030">
    <property type="protein sequence ID" value="CAF3543738.1"/>
    <property type="molecule type" value="Genomic_DNA"/>
</dbReference>
<dbReference type="Proteomes" id="UP000663823">
    <property type="component" value="Unassembled WGS sequence"/>
</dbReference>
<dbReference type="Proteomes" id="UP000663854">
    <property type="component" value="Unassembled WGS sequence"/>
</dbReference>
<evidence type="ECO:0000313" key="6">
    <source>
        <dbReference type="EMBL" id="CAF0792843.1"/>
    </source>
</evidence>
<dbReference type="PROSITE" id="PS50162">
    <property type="entry name" value="RECA_2"/>
    <property type="match status" value="1"/>
</dbReference>
<reference evidence="2" key="1">
    <citation type="submission" date="2021-02" db="EMBL/GenBank/DDBJ databases">
        <authorList>
            <person name="Nowell W R."/>
        </authorList>
    </citation>
    <scope>NUCLEOTIDE SEQUENCE</scope>
</reference>
<dbReference type="GO" id="GO:0005524">
    <property type="term" value="F:ATP binding"/>
    <property type="evidence" value="ECO:0007669"/>
    <property type="project" value="InterPro"/>
</dbReference>
<evidence type="ECO:0000313" key="2">
    <source>
        <dbReference type="EMBL" id="CAF0723402.1"/>
    </source>
</evidence>
<dbReference type="AlphaFoldDB" id="A0A813MWF0"/>
<dbReference type="GO" id="GO:0045003">
    <property type="term" value="P:double-strand break repair via synthesis-dependent strand annealing"/>
    <property type="evidence" value="ECO:0007669"/>
    <property type="project" value="TreeGrafter"/>
</dbReference>
<dbReference type="GO" id="GO:0140664">
    <property type="term" value="F:ATP-dependent DNA damage sensor activity"/>
    <property type="evidence" value="ECO:0007669"/>
    <property type="project" value="InterPro"/>
</dbReference>
<accession>A0A813MWF0</accession>
<dbReference type="SUPFAM" id="SSF52540">
    <property type="entry name" value="P-loop containing nucleoside triphosphate hydrolases"/>
    <property type="match status" value="1"/>
</dbReference>
<sequence length="371" mass="42866">MPLTLSDIDLPPAVEGKLYRAYGANCSLQSFLKLDPDQVIRTTRMTIPEIDIALKCVSNTFYPFTRRQMSVWQMIENERDLITTFSTGCPIIDKTLDGGIRLGQITEVYGESGCGKTQFCIQMSLEVQRTFRAQGQEAKVVYINTESQIEKIDKRLRHISYYRAKTDKPFNIADARCLQQKFFDNIYIDIIRHYHHLEMTLIDRLPLLLSREPNIRLIIIDSLAALFRSEDILFEHHKKATTLQYFGFAMHTLCHRYNLAIVCVNQVQTQFSQKSDCSLFPQSMTLGPALGLTWAFLVHCRIKLSKTEKIEEHHPDSQQSQIVFDERKATTSIKTNVVHLRSLSIDYCYHISKMNRCNYFIVDKGVFGSQN</sequence>
<organism evidence="2 11">
    <name type="scientific">Rotaria sordida</name>
    <dbReference type="NCBI Taxonomy" id="392033"/>
    <lineage>
        <taxon>Eukaryota</taxon>
        <taxon>Metazoa</taxon>
        <taxon>Spiralia</taxon>
        <taxon>Gnathifera</taxon>
        <taxon>Rotifera</taxon>
        <taxon>Eurotatoria</taxon>
        <taxon>Bdelloidea</taxon>
        <taxon>Philodinida</taxon>
        <taxon>Philodinidae</taxon>
        <taxon>Rotaria</taxon>
    </lineage>
</organism>
<dbReference type="SMART" id="SM00382">
    <property type="entry name" value="AAA"/>
    <property type="match status" value="1"/>
</dbReference>
<dbReference type="InterPro" id="IPR013632">
    <property type="entry name" value="Rad51_C"/>
</dbReference>
<proteinExistence type="predicted"/>
<dbReference type="GO" id="GO:0071140">
    <property type="term" value="P:resolution of mitotic recombination intermediates"/>
    <property type="evidence" value="ECO:0007669"/>
    <property type="project" value="TreeGrafter"/>
</dbReference>
<dbReference type="GO" id="GO:0000400">
    <property type="term" value="F:four-way junction DNA binding"/>
    <property type="evidence" value="ECO:0007669"/>
    <property type="project" value="TreeGrafter"/>
</dbReference>
<dbReference type="InterPro" id="IPR027417">
    <property type="entry name" value="P-loop_NTPase"/>
</dbReference>
<dbReference type="GO" id="GO:0000722">
    <property type="term" value="P:telomere maintenance via recombination"/>
    <property type="evidence" value="ECO:0007669"/>
    <property type="project" value="TreeGrafter"/>
</dbReference>
<evidence type="ECO:0000313" key="9">
    <source>
        <dbReference type="EMBL" id="CAF3575735.1"/>
    </source>
</evidence>